<reference evidence="1 2" key="1">
    <citation type="submission" date="2021-03" db="EMBL/GenBank/DDBJ databases">
        <title>Fibrella sp. HMF5405 genome sequencing and assembly.</title>
        <authorList>
            <person name="Kang H."/>
            <person name="Kim H."/>
            <person name="Bae S."/>
            <person name="Joh K."/>
        </authorList>
    </citation>
    <scope>NUCLEOTIDE SEQUENCE [LARGE SCALE GENOMIC DNA]</scope>
    <source>
        <strain evidence="1 2">HMF5405</strain>
    </source>
</reference>
<evidence type="ECO:0000313" key="2">
    <source>
        <dbReference type="Proteomes" id="UP000664628"/>
    </source>
</evidence>
<comment type="caution">
    <text evidence="1">The sequence shown here is derived from an EMBL/GenBank/DDBJ whole genome shotgun (WGS) entry which is preliminary data.</text>
</comment>
<gene>
    <name evidence="1" type="ORF">J2I46_01025</name>
</gene>
<dbReference type="EMBL" id="JAFMYW010000001">
    <property type="protein sequence ID" value="MBO0947146.1"/>
    <property type="molecule type" value="Genomic_DNA"/>
</dbReference>
<organism evidence="1 2">
    <name type="scientific">Fibrella forsythiae</name>
    <dbReference type="NCBI Taxonomy" id="2817061"/>
    <lineage>
        <taxon>Bacteria</taxon>
        <taxon>Pseudomonadati</taxon>
        <taxon>Bacteroidota</taxon>
        <taxon>Cytophagia</taxon>
        <taxon>Cytophagales</taxon>
        <taxon>Spirosomataceae</taxon>
        <taxon>Fibrella</taxon>
    </lineage>
</organism>
<accession>A0ABS3JCI9</accession>
<dbReference type="RefSeq" id="WP_207327066.1">
    <property type="nucleotide sequence ID" value="NZ_JAFMYW010000001.1"/>
</dbReference>
<proteinExistence type="predicted"/>
<evidence type="ECO:0000313" key="1">
    <source>
        <dbReference type="EMBL" id="MBO0947146.1"/>
    </source>
</evidence>
<name>A0ABS3JCI9_9BACT</name>
<keyword evidence="2" id="KW-1185">Reference proteome</keyword>
<protein>
    <submittedName>
        <fullName evidence="1">Type VI secretion system baseplate subunit TssF</fullName>
    </submittedName>
</protein>
<dbReference type="Proteomes" id="UP000664628">
    <property type="component" value="Unassembled WGS sequence"/>
</dbReference>
<sequence>MPFSTYRDQFTKESIRQRMLQHVMHLWGVRSLSHLDPFVRLLMDTLANELNKISNEYLDSEVGLLDKLASLLTPDLLTVPRPAHAVMQAKPAEAVGYLLPDHHFYTSKRFASKPYGELDSRQDLFFSPADTVKLIDGEVQYIAAADCLFRNDPEVGKVLMARSGPNRQRLQPHTLWLGLRLTSELTSLDRLTFYMNWPNQTGPVRTDTIYDLLALSHWYLNGQRIKSEAGFNYDPSPNLVTPGMEIPAVELAGTSSFENRSASHQHDRLLTPFEVDQLLEMDVKRTYHSRFVHLRQPLGDYSEQINAARRMYPAEFSGCFPPEALMNLNDPEIVWLSVTLPALFDEDALRSVDICINAFPVMNRKLNRLTYRTRIVHNILPLPVNQNETFLAVRSLIDSRNRVFTPFPFRQADRLPTGCYALRRGGVERFDARDAREHLHYLLEVLRDESVAFTAYGQDAVLLHARDLNERLQQLEMLLLQQEGATRELPHYLMVKPQEDGDTLEVSYWTIDGEPANNIPAGTALLPHNMADLLVDHCRLLTSTLGGRNQLKAANQLDAYRYALMSRDRIVTMEDIRSFIKAELSDLLADVTIRKGVAVGTQPKEGLLRTIDLYLTPAPTCQLTQKDWYTLNSSLKAKLISRSGQVNQYRFFVTEPTIVS</sequence>